<comment type="caution">
    <text evidence="3">The sequence shown here is derived from an EMBL/GenBank/DDBJ whole genome shotgun (WGS) entry which is preliminary data.</text>
</comment>
<gene>
    <name evidence="3" type="ORF">EZJ19_06480</name>
</gene>
<feature type="chain" id="PRO_5020322896" evidence="1">
    <location>
        <begin position="25"/>
        <end position="211"/>
    </location>
</feature>
<dbReference type="RefSeq" id="WP_131445760.1">
    <property type="nucleotide sequence ID" value="NZ_SJZB01000025.1"/>
</dbReference>
<dbReference type="AlphaFoldDB" id="A0A4V2NW10"/>
<reference evidence="3 4" key="1">
    <citation type="submission" date="2019-03" db="EMBL/GenBank/DDBJ databases">
        <title>Genome sequence of Thiobacillaceae bacterium LSR1, a sulfur-oxidizing bacterium isolated from freshwater sediment.</title>
        <authorList>
            <person name="Li S."/>
        </authorList>
    </citation>
    <scope>NUCLEOTIDE SEQUENCE [LARGE SCALE GENOMIC DNA]</scope>
    <source>
        <strain evidence="3 4">LSR1</strain>
    </source>
</reference>
<feature type="signal peptide" evidence="1">
    <location>
        <begin position="1"/>
        <end position="24"/>
    </location>
</feature>
<evidence type="ECO:0000259" key="2">
    <source>
        <dbReference type="Pfam" id="PF07589"/>
    </source>
</evidence>
<feature type="domain" description="Ice-binding protein C-terminal" evidence="2">
    <location>
        <begin position="184"/>
        <end position="208"/>
    </location>
</feature>
<protein>
    <submittedName>
        <fullName evidence="3">PEP-CTERM sorting domain-containing protein</fullName>
    </submittedName>
</protein>
<accession>A0A4V2NW10</accession>
<name>A0A4V2NW10_9PROT</name>
<keyword evidence="1" id="KW-0732">Signal</keyword>
<dbReference type="Proteomes" id="UP000295443">
    <property type="component" value="Unassembled WGS sequence"/>
</dbReference>
<organism evidence="3 4">
    <name type="scientific">Parasulfuritortus cantonensis</name>
    <dbReference type="NCBI Taxonomy" id="2528202"/>
    <lineage>
        <taxon>Bacteria</taxon>
        <taxon>Pseudomonadati</taxon>
        <taxon>Pseudomonadota</taxon>
        <taxon>Betaproteobacteria</taxon>
        <taxon>Nitrosomonadales</taxon>
        <taxon>Thiobacillaceae</taxon>
        <taxon>Parasulfuritortus</taxon>
    </lineage>
</organism>
<dbReference type="Pfam" id="PF07589">
    <property type="entry name" value="PEP-CTERM"/>
    <property type="match status" value="1"/>
</dbReference>
<keyword evidence="4" id="KW-1185">Reference proteome</keyword>
<sequence length="211" mass="21696">MNTRRLPALPLGALLAGLAAPAAASVIDFDSLATVTGNPYVAVGKPYVEDGYSLTTVAGVSFSYAGGTLYATTDANANWTGSPGVYSGVVANYGSAFLLERVDGASFDLVSMDAASFWTVSAGRQFDVYGYLAGGGYVHQSFLLDDSTATLQTLTFDAGFTGLDKIIFSSVNAQVDNIDLHVSAVPEPAGLALLLPGLGLVGVAARRRKAA</sequence>
<evidence type="ECO:0000313" key="3">
    <source>
        <dbReference type="EMBL" id="TCJ15552.1"/>
    </source>
</evidence>
<evidence type="ECO:0000256" key="1">
    <source>
        <dbReference type="SAM" id="SignalP"/>
    </source>
</evidence>
<evidence type="ECO:0000313" key="4">
    <source>
        <dbReference type="Proteomes" id="UP000295443"/>
    </source>
</evidence>
<proteinExistence type="predicted"/>
<dbReference type="EMBL" id="SJZB01000025">
    <property type="protein sequence ID" value="TCJ15552.1"/>
    <property type="molecule type" value="Genomic_DNA"/>
</dbReference>
<dbReference type="InterPro" id="IPR013424">
    <property type="entry name" value="Ice-binding_C"/>
</dbReference>